<gene>
    <name evidence="1" type="ORF">GTA51_06395</name>
</gene>
<organism evidence="1 2">
    <name type="scientific">Solidesulfovibrio aerotolerans</name>
    <dbReference type="NCBI Taxonomy" id="295255"/>
    <lineage>
        <taxon>Bacteria</taxon>
        <taxon>Pseudomonadati</taxon>
        <taxon>Thermodesulfobacteriota</taxon>
        <taxon>Desulfovibrionia</taxon>
        <taxon>Desulfovibrionales</taxon>
        <taxon>Desulfovibrionaceae</taxon>
        <taxon>Solidesulfovibrio</taxon>
    </lineage>
</organism>
<proteinExistence type="predicted"/>
<evidence type="ECO:0000313" key="1">
    <source>
        <dbReference type="EMBL" id="MYL82765.1"/>
    </source>
</evidence>
<reference evidence="1 2" key="1">
    <citation type="submission" date="2020-01" db="EMBL/GenBank/DDBJ databases">
        <title>Genome sequence of Desulfovibrio aerotolerans DSM 16695(T).</title>
        <authorList>
            <person name="Karnachuk O."/>
            <person name="Avakyan M."/>
            <person name="Mardanov A."/>
            <person name="Kadnikov V."/>
            <person name="Ravin N."/>
        </authorList>
    </citation>
    <scope>NUCLEOTIDE SEQUENCE [LARGE SCALE GENOMIC DNA]</scope>
    <source>
        <strain evidence="1 2">DSM 16695</strain>
    </source>
</reference>
<sequence>MNKKLLAAAVAVVVLAGAYFGLTRYASNAARSHVDAVIAKAGPAANVVYKDVSYNLFTRQTVIADVSILPPGGLAPTRIKEVVVRSIDETSPTPAFLAMDIRGIQLDPATFGPADAARFAALGYTGPLTCDLGIDYAYARDKRELTLNAISLAIKDVATLRLSLALGNLDFDPKQAATLLFTYPSLLLLRSELVYTDASLMERVLKQEAAKKGVDVATLKKTMAADADEALQKEQSPLLAGVVTALKQFIENPRQLSISLTPATPVPLGQIGRAGSPEAVAGLLNLQVKS</sequence>
<comment type="caution">
    <text evidence="1">The sequence shown here is derived from an EMBL/GenBank/DDBJ whole genome shotgun (WGS) entry which is preliminary data.</text>
</comment>
<protein>
    <submittedName>
        <fullName evidence="1">Uncharacterized protein</fullName>
    </submittedName>
</protein>
<dbReference type="Proteomes" id="UP000482487">
    <property type="component" value="Unassembled WGS sequence"/>
</dbReference>
<dbReference type="OrthoDB" id="5448750at2"/>
<name>A0A7C9IK77_9BACT</name>
<accession>A0A7C9IK77</accession>
<evidence type="ECO:0000313" key="2">
    <source>
        <dbReference type="Proteomes" id="UP000482487"/>
    </source>
</evidence>
<dbReference type="AlphaFoldDB" id="A0A7C9IK77"/>
<keyword evidence="2" id="KW-1185">Reference proteome</keyword>
<dbReference type="EMBL" id="WVUD01000007">
    <property type="protein sequence ID" value="MYL82765.1"/>
    <property type="molecule type" value="Genomic_DNA"/>
</dbReference>
<dbReference type="RefSeq" id="WP_160959625.1">
    <property type="nucleotide sequence ID" value="NZ_WVUD01000007.1"/>
</dbReference>